<protein>
    <submittedName>
        <fullName evidence="1">Uncharacterized protein</fullName>
    </submittedName>
</protein>
<organism evidence="1 2">
    <name type="scientific">Alkalibacillus silvisoli</name>
    <dbReference type="NCBI Taxonomy" id="392823"/>
    <lineage>
        <taxon>Bacteria</taxon>
        <taxon>Bacillati</taxon>
        <taxon>Bacillota</taxon>
        <taxon>Bacilli</taxon>
        <taxon>Bacillales</taxon>
        <taxon>Bacillaceae</taxon>
        <taxon>Alkalibacillus</taxon>
    </lineage>
</organism>
<dbReference type="Pfam" id="PF01904">
    <property type="entry name" value="DUF72"/>
    <property type="match status" value="1"/>
</dbReference>
<dbReference type="InterPro" id="IPR036520">
    <property type="entry name" value="UPF0759_sf"/>
</dbReference>
<evidence type="ECO:0000313" key="2">
    <source>
        <dbReference type="Proteomes" id="UP001500740"/>
    </source>
</evidence>
<accession>A0ABN0ZVP8</accession>
<dbReference type="Proteomes" id="UP001500740">
    <property type="component" value="Unassembled WGS sequence"/>
</dbReference>
<dbReference type="PANTHER" id="PTHR30348">
    <property type="entry name" value="UNCHARACTERIZED PROTEIN YECE"/>
    <property type="match status" value="1"/>
</dbReference>
<name>A0ABN0ZVP8_9BACI</name>
<dbReference type="EMBL" id="BAAACZ010000009">
    <property type="protein sequence ID" value="GAA0459248.1"/>
    <property type="molecule type" value="Genomic_DNA"/>
</dbReference>
<comment type="caution">
    <text evidence="1">The sequence shown here is derived from an EMBL/GenBank/DDBJ whole genome shotgun (WGS) entry which is preliminary data.</text>
</comment>
<evidence type="ECO:0000313" key="1">
    <source>
        <dbReference type="EMBL" id="GAA0459248.1"/>
    </source>
</evidence>
<proteinExistence type="predicted"/>
<gene>
    <name evidence="1" type="ORF">GCM10008935_13140</name>
</gene>
<dbReference type="Gene3D" id="3.20.20.410">
    <property type="entry name" value="Protein of unknown function UPF0759"/>
    <property type="match status" value="1"/>
</dbReference>
<dbReference type="PANTHER" id="PTHR30348:SF13">
    <property type="entry name" value="UPF0759 PROTEIN YUNF"/>
    <property type="match status" value="1"/>
</dbReference>
<dbReference type="SUPFAM" id="SSF117396">
    <property type="entry name" value="TM1631-like"/>
    <property type="match status" value="1"/>
</dbReference>
<reference evidence="1 2" key="1">
    <citation type="journal article" date="2019" name="Int. J. Syst. Evol. Microbiol.">
        <title>The Global Catalogue of Microorganisms (GCM) 10K type strain sequencing project: providing services to taxonomists for standard genome sequencing and annotation.</title>
        <authorList>
            <consortium name="The Broad Institute Genomics Platform"/>
            <consortium name="The Broad Institute Genome Sequencing Center for Infectious Disease"/>
            <person name="Wu L."/>
            <person name="Ma J."/>
        </authorList>
    </citation>
    <scope>NUCLEOTIDE SEQUENCE [LARGE SCALE GENOMIC DNA]</scope>
    <source>
        <strain evidence="1 2">JCM 14193</strain>
    </source>
</reference>
<dbReference type="InterPro" id="IPR002763">
    <property type="entry name" value="DUF72"/>
</dbReference>
<keyword evidence="2" id="KW-1185">Reference proteome</keyword>
<sequence length="86" mass="10210">MLLIFPLPELDSDFYSIMEAAQLKKWSQQTPDNFSFVVKAYQAFTGHDRKRYTRKEMEELFTLYQKQLTPLQQAGKLNCILFQFPP</sequence>